<dbReference type="Proteomes" id="UP000226192">
    <property type="component" value="Unassembled WGS sequence"/>
</dbReference>
<feature type="region of interest" description="Disordered" evidence="5">
    <location>
        <begin position="74"/>
        <end position="93"/>
    </location>
</feature>
<keyword evidence="8" id="KW-1185">Reference proteome</keyword>
<dbReference type="Pfam" id="PF07946">
    <property type="entry name" value="CCDC47"/>
    <property type="match status" value="1"/>
</dbReference>
<dbReference type="STRING" id="1399860.A0A2C5XA53"/>
<keyword evidence="3 6" id="KW-1133">Transmembrane helix</keyword>
<organism evidence="7 8">
    <name type="scientific">Ophiocordyceps australis</name>
    <dbReference type="NCBI Taxonomy" id="1399860"/>
    <lineage>
        <taxon>Eukaryota</taxon>
        <taxon>Fungi</taxon>
        <taxon>Dikarya</taxon>
        <taxon>Ascomycota</taxon>
        <taxon>Pezizomycotina</taxon>
        <taxon>Sordariomycetes</taxon>
        <taxon>Hypocreomycetidae</taxon>
        <taxon>Hypocreales</taxon>
        <taxon>Ophiocordycipitaceae</taxon>
        <taxon>Ophiocordyceps</taxon>
    </lineage>
</organism>
<evidence type="ECO:0000256" key="6">
    <source>
        <dbReference type="SAM" id="Phobius"/>
    </source>
</evidence>
<dbReference type="PANTHER" id="PTHR12883:SF0">
    <property type="entry name" value="PAT COMPLEX SUBUNIT CCDC47"/>
    <property type="match status" value="1"/>
</dbReference>
<comment type="caution">
    <text evidence="7">The sequence shown here is derived from an EMBL/GenBank/DDBJ whole genome shotgun (WGS) entry which is preliminary data.</text>
</comment>
<evidence type="ECO:0000256" key="1">
    <source>
        <dbReference type="ARBA" id="ARBA00004167"/>
    </source>
</evidence>
<name>A0A2C5XA53_9HYPO</name>
<dbReference type="InterPro" id="IPR012879">
    <property type="entry name" value="CCDC47"/>
</dbReference>
<evidence type="ECO:0000256" key="5">
    <source>
        <dbReference type="SAM" id="MobiDB-lite"/>
    </source>
</evidence>
<gene>
    <name evidence="7" type="ORF">CDD81_5188</name>
</gene>
<sequence>MRPLDNIGTYSLISKIHNGSKSLDVLELGGLSFSSFDGDQEAAMADIVKNLFGGSKPEQPKAKKDADFADFAVAPEPQPESVPGTETAGDGAAAAAAAATPLQPFTKWYRVHDRHSLSEFKAEGVIIVLAAFIFIFHVLGARKNRSRARSWIRANAPVLKSEFALVGFGGVPNTDNDNELSGLLKENSLFEFATYATGRQNTAFVDVKMTLAKRFNPVLNATEAAASFFTDMFSPPQDTVEAIIYPFDGKESLTVPSGPGLVEVRAKDGKSTYEGFVWAIVHKDRMQKLREERYDVTLATTKDSPKLPNWLTVMSENSEITNMLLTPELIAAVTAAGDAFEHLIISDQPTDKPKTVDDVAPRKRLFLKYKLPSDDDYGKLTALLAYFLRLPDALVQEAHFRPEVLKKIRAIREAMITQIKKSHEEERNEERAAEKEKTRKAKRDAELKGLDAKAQKKYLGKEKEKELRRNQKKMTMRG</sequence>
<evidence type="ECO:0000313" key="8">
    <source>
        <dbReference type="Proteomes" id="UP000226192"/>
    </source>
</evidence>
<evidence type="ECO:0000313" key="7">
    <source>
        <dbReference type="EMBL" id="PHH63969.1"/>
    </source>
</evidence>
<comment type="subcellular location">
    <subcellularLocation>
        <location evidence="1">Membrane</location>
        <topology evidence="1">Single-pass membrane protein</topology>
    </subcellularLocation>
</comment>
<feature type="transmembrane region" description="Helical" evidence="6">
    <location>
        <begin position="124"/>
        <end position="141"/>
    </location>
</feature>
<dbReference type="AlphaFoldDB" id="A0A2C5XA53"/>
<reference evidence="7 8" key="1">
    <citation type="submission" date="2017-06" db="EMBL/GenBank/DDBJ databases">
        <title>Ant-infecting Ophiocordyceps genomes reveal a high diversity of potential behavioral manipulation genes and a possible major role for enterotoxins.</title>
        <authorList>
            <person name="De Bekker C."/>
            <person name="Evans H.C."/>
            <person name="Brachmann A."/>
            <person name="Hughes D.P."/>
        </authorList>
    </citation>
    <scope>NUCLEOTIDE SEQUENCE [LARGE SCALE GENOMIC DNA]</scope>
    <source>
        <strain evidence="7 8">Map64</strain>
    </source>
</reference>
<dbReference type="OrthoDB" id="10039147at2759"/>
<protein>
    <recommendedName>
        <fullName evidence="9">DUF1682 domain protein</fullName>
    </recommendedName>
</protein>
<evidence type="ECO:0000256" key="4">
    <source>
        <dbReference type="ARBA" id="ARBA00023136"/>
    </source>
</evidence>
<evidence type="ECO:0000256" key="2">
    <source>
        <dbReference type="ARBA" id="ARBA00022692"/>
    </source>
</evidence>
<keyword evidence="2 6" id="KW-0812">Transmembrane</keyword>
<dbReference type="GO" id="GO:0005783">
    <property type="term" value="C:endoplasmic reticulum"/>
    <property type="evidence" value="ECO:0007669"/>
    <property type="project" value="InterPro"/>
</dbReference>
<dbReference type="GO" id="GO:0016020">
    <property type="term" value="C:membrane"/>
    <property type="evidence" value="ECO:0007669"/>
    <property type="project" value="UniProtKB-SubCell"/>
</dbReference>
<feature type="region of interest" description="Disordered" evidence="5">
    <location>
        <begin position="422"/>
        <end position="478"/>
    </location>
</feature>
<feature type="compositionally biased region" description="Basic and acidic residues" evidence="5">
    <location>
        <begin position="422"/>
        <end position="469"/>
    </location>
</feature>
<evidence type="ECO:0008006" key="9">
    <source>
        <dbReference type="Google" id="ProtNLM"/>
    </source>
</evidence>
<dbReference type="EMBL" id="NJET01000039">
    <property type="protein sequence ID" value="PHH63969.1"/>
    <property type="molecule type" value="Genomic_DNA"/>
</dbReference>
<keyword evidence="4 6" id="KW-0472">Membrane</keyword>
<dbReference type="PANTHER" id="PTHR12883">
    <property type="entry name" value="ADIPOCYTE-SPECIFIC PROTEIN 4-RELATED"/>
    <property type="match status" value="1"/>
</dbReference>
<dbReference type="GO" id="GO:0005509">
    <property type="term" value="F:calcium ion binding"/>
    <property type="evidence" value="ECO:0007669"/>
    <property type="project" value="InterPro"/>
</dbReference>
<evidence type="ECO:0000256" key="3">
    <source>
        <dbReference type="ARBA" id="ARBA00022989"/>
    </source>
</evidence>
<dbReference type="GO" id="GO:0032469">
    <property type="term" value="P:endoplasmic reticulum calcium ion homeostasis"/>
    <property type="evidence" value="ECO:0007669"/>
    <property type="project" value="InterPro"/>
</dbReference>
<proteinExistence type="predicted"/>
<accession>A0A2C5XA53</accession>